<evidence type="ECO:0000313" key="3">
    <source>
        <dbReference type="Proteomes" id="UP000824998"/>
    </source>
</evidence>
<feature type="region of interest" description="Disordered" evidence="1">
    <location>
        <begin position="183"/>
        <end position="260"/>
    </location>
</feature>
<sequence>MKESLSSVEQAEARSNGQSSLIGIDKSPAPVCRSGNNLLENLLGVEPITGHDEDDDNYNYIHNLSQSEYKLMDWTGLGVSPITYRNFHEAMTKANVGNHGDISMDTAPGSSTLQANRGETDPKPKPLTKYGAVLSIMSDIRRPKSLYPSLSMAKQAALKKFHRPTLTFKAKLAHSPHEIGSKIKLVNSGKMSPASTKSTSQSSVKGKDVASNPTTKSKKRKADEMASETPVEGDDGVHKQGRTKDGHLHGPIYFQPGKIN</sequence>
<dbReference type="Proteomes" id="UP000824998">
    <property type="component" value="Unassembled WGS sequence"/>
</dbReference>
<evidence type="ECO:0000256" key="1">
    <source>
        <dbReference type="SAM" id="MobiDB-lite"/>
    </source>
</evidence>
<comment type="caution">
    <text evidence="2">The sequence shown here is derived from an EMBL/GenBank/DDBJ whole genome shotgun (WGS) entry which is preliminary data.</text>
</comment>
<accession>A0A9P7YP80</accession>
<feature type="region of interest" description="Disordered" evidence="1">
    <location>
        <begin position="1"/>
        <end position="25"/>
    </location>
</feature>
<feature type="compositionally biased region" description="Low complexity" evidence="1">
    <location>
        <begin position="192"/>
        <end position="203"/>
    </location>
</feature>
<feature type="compositionally biased region" description="Polar residues" evidence="1">
    <location>
        <begin position="1"/>
        <end position="21"/>
    </location>
</feature>
<dbReference type="AlphaFoldDB" id="A0A9P7YP80"/>
<name>A0A9P7YP80_9HELO</name>
<feature type="compositionally biased region" description="Polar residues" evidence="1">
    <location>
        <begin position="108"/>
        <end position="117"/>
    </location>
</feature>
<feature type="region of interest" description="Disordered" evidence="1">
    <location>
        <begin position="107"/>
        <end position="127"/>
    </location>
</feature>
<dbReference type="EMBL" id="MU251401">
    <property type="protein sequence ID" value="KAG9236705.1"/>
    <property type="molecule type" value="Genomic_DNA"/>
</dbReference>
<gene>
    <name evidence="2" type="ORF">BJ875DRAFT_439136</name>
</gene>
<protein>
    <submittedName>
        <fullName evidence="2">Uncharacterized protein</fullName>
    </submittedName>
</protein>
<keyword evidence="3" id="KW-1185">Reference proteome</keyword>
<proteinExistence type="predicted"/>
<organism evidence="2 3">
    <name type="scientific">Amylocarpus encephaloides</name>
    <dbReference type="NCBI Taxonomy" id="45428"/>
    <lineage>
        <taxon>Eukaryota</taxon>
        <taxon>Fungi</taxon>
        <taxon>Dikarya</taxon>
        <taxon>Ascomycota</taxon>
        <taxon>Pezizomycotina</taxon>
        <taxon>Leotiomycetes</taxon>
        <taxon>Helotiales</taxon>
        <taxon>Helotiales incertae sedis</taxon>
        <taxon>Amylocarpus</taxon>
    </lineage>
</organism>
<feature type="compositionally biased region" description="Basic and acidic residues" evidence="1">
    <location>
        <begin position="235"/>
        <end position="248"/>
    </location>
</feature>
<reference evidence="2" key="1">
    <citation type="journal article" date="2021" name="IMA Fungus">
        <title>Genomic characterization of three marine fungi, including Emericellopsis atlantica sp. nov. with signatures of a generalist lifestyle and marine biomass degradation.</title>
        <authorList>
            <person name="Hagestad O.C."/>
            <person name="Hou L."/>
            <person name="Andersen J.H."/>
            <person name="Hansen E.H."/>
            <person name="Altermark B."/>
            <person name="Li C."/>
            <person name="Kuhnert E."/>
            <person name="Cox R.J."/>
            <person name="Crous P.W."/>
            <person name="Spatafora J.W."/>
            <person name="Lail K."/>
            <person name="Amirebrahimi M."/>
            <person name="Lipzen A."/>
            <person name="Pangilinan J."/>
            <person name="Andreopoulos W."/>
            <person name="Hayes R.D."/>
            <person name="Ng V."/>
            <person name="Grigoriev I.V."/>
            <person name="Jackson S.A."/>
            <person name="Sutton T.D.S."/>
            <person name="Dobson A.D.W."/>
            <person name="Rama T."/>
        </authorList>
    </citation>
    <scope>NUCLEOTIDE SEQUENCE</scope>
    <source>
        <strain evidence="2">TRa018bII</strain>
    </source>
</reference>
<evidence type="ECO:0000313" key="2">
    <source>
        <dbReference type="EMBL" id="KAG9236705.1"/>
    </source>
</evidence>